<evidence type="ECO:0000313" key="2">
    <source>
        <dbReference type="EMBL" id="MEE4546846.1"/>
    </source>
</evidence>
<feature type="compositionally biased region" description="Basic and acidic residues" evidence="1">
    <location>
        <begin position="1"/>
        <end position="10"/>
    </location>
</feature>
<dbReference type="EMBL" id="JAZEWV010000055">
    <property type="protein sequence ID" value="MEE4546846.1"/>
    <property type="molecule type" value="Genomic_DNA"/>
</dbReference>
<feature type="compositionally biased region" description="Basic and acidic residues" evidence="1">
    <location>
        <begin position="45"/>
        <end position="55"/>
    </location>
</feature>
<proteinExistence type="predicted"/>
<dbReference type="RefSeq" id="WP_330800703.1">
    <property type="nucleotide sequence ID" value="NZ_JAZEWV010000055.1"/>
</dbReference>
<comment type="caution">
    <text evidence="2">The sequence shown here is derived from an EMBL/GenBank/DDBJ whole genome shotgun (WGS) entry which is preliminary data.</text>
</comment>
<dbReference type="Proteomes" id="UP001344658">
    <property type="component" value="Unassembled WGS sequence"/>
</dbReference>
<accession>A0ABU7PLY3</accession>
<keyword evidence="3" id="KW-1185">Reference proteome</keyword>
<organism evidence="2 3">
    <name type="scientific">Actinacidiphila polyblastidii</name>
    <dbReference type="NCBI Taxonomy" id="3110430"/>
    <lineage>
        <taxon>Bacteria</taxon>
        <taxon>Bacillati</taxon>
        <taxon>Actinomycetota</taxon>
        <taxon>Actinomycetes</taxon>
        <taxon>Kitasatosporales</taxon>
        <taxon>Streptomycetaceae</taxon>
        <taxon>Actinacidiphila</taxon>
    </lineage>
</organism>
<evidence type="ECO:0000256" key="1">
    <source>
        <dbReference type="SAM" id="MobiDB-lite"/>
    </source>
</evidence>
<feature type="region of interest" description="Disordered" evidence="1">
    <location>
        <begin position="1"/>
        <end position="55"/>
    </location>
</feature>
<evidence type="ECO:0000313" key="3">
    <source>
        <dbReference type="Proteomes" id="UP001344658"/>
    </source>
</evidence>
<feature type="compositionally biased region" description="Acidic residues" evidence="1">
    <location>
        <begin position="15"/>
        <end position="26"/>
    </location>
</feature>
<sequence length="55" mass="6310">MTDAPRDRDTPWSPLEDDDVEDEAMDEVLNSYTEAIEAKEDEQEPGPREKDSDPE</sequence>
<gene>
    <name evidence="2" type="ORF">V2S66_33380</name>
</gene>
<reference evidence="2 3" key="1">
    <citation type="submission" date="2023-12" db="EMBL/GenBank/DDBJ databases">
        <title>Streptomyces sp. V4-01.</title>
        <authorList>
            <person name="Somphong A."/>
            <person name="Phongsopitanun W."/>
        </authorList>
    </citation>
    <scope>NUCLEOTIDE SEQUENCE [LARGE SCALE GENOMIC DNA]</scope>
    <source>
        <strain evidence="2 3">V4-01</strain>
    </source>
</reference>
<protein>
    <submittedName>
        <fullName evidence="2">Uncharacterized protein</fullName>
    </submittedName>
</protein>
<name>A0ABU7PLY3_9ACTN</name>